<organism evidence="2 3">
    <name type="scientific">Hankyongella ginsenosidimutans</name>
    <dbReference type="NCBI Taxonomy" id="1763828"/>
    <lineage>
        <taxon>Bacteria</taxon>
        <taxon>Pseudomonadati</taxon>
        <taxon>Pseudomonadota</taxon>
        <taxon>Alphaproteobacteria</taxon>
        <taxon>Sphingomonadales</taxon>
        <taxon>Sphingomonadaceae</taxon>
        <taxon>Hankyongella</taxon>
    </lineage>
</organism>
<evidence type="ECO:0000259" key="1">
    <source>
        <dbReference type="Pfam" id="PF00733"/>
    </source>
</evidence>
<name>A0A4D7C898_9SPHN</name>
<dbReference type="GO" id="GO:0006529">
    <property type="term" value="P:asparagine biosynthetic process"/>
    <property type="evidence" value="ECO:0007669"/>
    <property type="project" value="InterPro"/>
</dbReference>
<protein>
    <recommendedName>
        <fullName evidence="1">Asparagine synthetase domain-containing protein</fullName>
    </recommendedName>
</protein>
<dbReference type="RefSeq" id="WP_425459669.1">
    <property type="nucleotide sequence ID" value="NZ_CP039704.1"/>
</dbReference>
<dbReference type="Proteomes" id="UP000298714">
    <property type="component" value="Chromosome"/>
</dbReference>
<dbReference type="AlphaFoldDB" id="A0A4D7C898"/>
<dbReference type="GO" id="GO:0004066">
    <property type="term" value="F:asparagine synthase (glutamine-hydrolyzing) activity"/>
    <property type="evidence" value="ECO:0007669"/>
    <property type="project" value="InterPro"/>
</dbReference>
<dbReference type="InterPro" id="IPR001962">
    <property type="entry name" value="Asn_synthase"/>
</dbReference>
<proteinExistence type="predicted"/>
<dbReference type="Gene3D" id="3.40.50.620">
    <property type="entry name" value="HUPs"/>
    <property type="match status" value="1"/>
</dbReference>
<accession>A0A4D7C898</accession>
<reference evidence="3" key="1">
    <citation type="submission" date="2019-04" db="EMBL/GenBank/DDBJ databases">
        <title>Complete genome sequence of Sphingomonas sp. W1-2-3.</title>
        <authorList>
            <person name="Im W.T."/>
        </authorList>
    </citation>
    <scope>NUCLEOTIDE SEQUENCE [LARGE SCALE GENOMIC DNA]</scope>
    <source>
        <strain evidence="3">W1-2-3</strain>
    </source>
</reference>
<gene>
    <name evidence="2" type="ORF">E6W36_01910</name>
</gene>
<evidence type="ECO:0000313" key="2">
    <source>
        <dbReference type="EMBL" id="QCI78817.1"/>
    </source>
</evidence>
<feature type="domain" description="Asparagine synthetase" evidence="1">
    <location>
        <begin position="40"/>
        <end position="151"/>
    </location>
</feature>
<dbReference type="KEGG" id="hgn:E6W36_01910"/>
<dbReference type="Pfam" id="PF00733">
    <property type="entry name" value="Asn_synthase"/>
    <property type="match status" value="1"/>
</dbReference>
<keyword evidence="3" id="KW-1185">Reference proteome</keyword>
<evidence type="ECO:0000313" key="3">
    <source>
        <dbReference type="Proteomes" id="UP000298714"/>
    </source>
</evidence>
<sequence>MRGFRLPEPCFPAKPGTFGFAYALGYAESFDPLDELPMVAPLLAQPVVEACLRVPSWFWYDGGRNRMIARRAFQRELPPEIFHRRSKGSPESFVGEIFEQHRTTIRIRCWTALVKHGLVDREAIEKIFIDPRPAYGTGFMRLLEFSDVEAWIAGCSSLRGDAVDFSRSASHRAYCAALPGAGSRRPRSQ</sequence>
<dbReference type="EMBL" id="CP039704">
    <property type="protein sequence ID" value="QCI78817.1"/>
    <property type="molecule type" value="Genomic_DNA"/>
</dbReference>
<dbReference type="InterPro" id="IPR014729">
    <property type="entry name" value="Rossmann-like_a/b/a_fold"/>
</dbReference>
<dbReference type="SUPFAM" id="SSF52402">
    <property type="entry name" value="Adenine nucleotide alpha hydrolases-like"/>
    <property type="match status" value="1"/>
</dbReference>